<sequence length="280" mass="30206">MSVAEWASPVLSFVGAAVGAWLVYRVGRAQEWGRRFQAALDMLGSSDPRQRALGRARIVEICRHGAADDNGRNEALAVLREDVRGSCPDDVWRMLSDAAVESPPRLWIATDGRTRIEGDEIHVDRTVVESAVAYVDIAGGGDAAQDQVVALIAEAAVTSVRGASPLVRGASSPGAARSLPDDQRLILVKLNPDAAGLDDTTLRERARKSWRLSIERVRSEPPVGVAAVVQQRVVGAWEYLGVEPSAERPGRVEFGLGRPLPDLVGSQYGDTGQNPVRYWP</sequence>
<keyword evidence="3" id="KW-1185">Reference proteome</keyword>
<evidence type="ECO:0000256" key="1">
    <source>
        <dbReference type="SAM" id="Phobius"/>
    </source>
</evidence>
<reference evidence="2 3" key="1">
    <citation type="submission" date="2019-07" db="EMBL/GenBank/DDBJ databases">
        <title>Whole genome shotgun sequence of Cellulomonas aerilata NBRC 106308.</title>
        <authorList>
            <person name="Hosoyama A."/>
            <person name="Uohara A."/>
            <person name="Ohji S."/>
            <person name="Ichikawa N."/>
        </authorList>
    </citation>
    <scope>NUCLEOTIDE SEQUENCE [LARGE SCALE GENOMIC DNA]</scope>
    <source>
        <strain evidence="2 3">NBRC 106308</strain>
    </source>
</reference>
<evidence type="ECO:0000313" key="3">
    <source>
        <dbReference type="Proteomes" id="UP000321181"/>
    </source>
</evidence>
<dbReference type="Proteomes" id="UP000321181">
    <property type="component" value="Unassembled WGS sequence"/>
</dbReference>
<gene>
    <name evidence="2" type="ORF">CAE01nite_20790</name>
</gene>
<dbReference type="EMBL" id="BJYY01000013">
    <property type="protein sequence ID" value="GEO34354.1"/>
    <property type="molecule type" value="Genomic_DNA"/>
</dbReference>
<keyword evidence="1" id="KW-1133">Transmembrane helix</keyword>
<proteinExistence type="predicted"/>
<dbReference type="AlphaFoldDB" id="A0A512DD04"/>
<protein>
    <submittedName>
        <fullName evidence="2">Uncharacterized protein</fullName>
    </submittedName>
</protein>
<keyword evidence="1" id="KW-0812">Transmembrane</keyword>
<organism evidence="2 3">
    <name type="scientific">Cellulomonas aerilata</name>
    <dbReference type="NCBI Taxonomy" id="515326"/>
    <lineage>
        <taxon>Bacteria</taxon>
        <taxon>Bacillati</taxon>
        <taxon>Actinomycetota</taxon>
        <taxon>Actinomycetes</taxon>
        <taxon>Micrococcales</taxon>
        <taxon>Cellulomonadaceae</taxon>
        <taxon>Cellulomonas</taxon>
    </lineage>
</organism>
<comment type="caution">
    <text evidence="2">The sequence shown here is derived from an EMBL/GenBank/DDBJ whole genome shotgun (WGS) entry which is preliminary data.</text>
</comment>
<keyword evidence="1" id="KW-0472">Membrane</keyword>
<feature type="transmembrane region" description="Helical" evidence="1">
    <location>
        <begin position="6"/>
        <end position="24"/>
    </location>
</feature>
<evidence type="ECO:0000313" key="2">
    <source>
        <dbReference type="EMBL" id="GEO34354.1"/>
    </source>
</evidence>
<name>A0A512DD04_9CELL</name>
<accession>A0A512DD04</accession>